<accession>A0A8J4M0N0</accession>
<dbReference type="Proteomes" id="UP000722791">
    <property type="component" value="Unassembled WGS sequence"/>
</dbReference>
<protein>
    <submittedName>
        <fullName evidence="1">Uncharacterized protein</fullName>
    </submittedName>
</protein>
<dbReference type="EMBL" id="BNCQ01000100">
    <property type="protein sequence ID" value="GIM17297.1"/>
    <property type="molecule type" value="Genomic_DNA"/>
</dbReference>
<organism evidence="1 2">
    <name type="scientific">Volvox reticuliferus</name>
    <dbReference type="NCBI Taxonomy" id="1737510"/>
    <lineage>
        <taxon>Eukaryota</taxon>
        <taxon>Viridiplantae</taxon>
        <taxon>Chlorophyta</taxon>
        <taxon>core chlorophytes</taxon>
        <taxon>Chlorophyceae</taxon>
        <taxon>CS clade</taxon>
        <taxon>Chlamydomonadales</taxon>
        <taxon>Volvocaceae</taxon>
        <taxon>Volvox</taxon>
    </lineage>
</organism>
<feature type="non-terminal residue" evidence="1">
    <location>
        <position position="184"/>
    </location>
</feature>
<name>A0A8J4M0N0_9CHLO</name>
<evidence type="ECO:0000313" key="1">
    <source>
        <dbReference type="EMBL" id="GIM17297.1"/>
    </source>
</evidence>
<proteinExistence type="predicted"/>
<sequence>MMNYGRFHNTENTFLCIRLCSQLCCDCFYRRHYAREVCEFLHLTVTICKWDRANVYEVPISGIVKEACRLVDSTDDSDVIGATASVLHNVLVAGEPSASHNTSDYNFKAQERAWKQLLLYLHELDDARRRLDASTVTDSVRASFFWLYFEPWAAMLLLPGKRLARQGSESVGVAAALAFVAPNP</sequence>
<gene>
    <name evidence="1" type="ORF">Vretimale_19821</name>
</gene>
<comment type="caution">
    <text evidence="1">The sequence shown here is derived from an EMBL/GenBank/DDBJ whole genome shotgun (WGS) entry which is preliminary data.</text>
</comment>
<reference evidence="1" key="1">
    <citation type="journal article" date="2021" name="Proc. Natl. Acad. Sci. U.S.A.">
        <title>Three genomes in the algal genus Volvox reveal the fate of a haploid sex-determining region after a transition to homothallism.</title>
        <authorList>
            <person name="Yamamoto K."/>
            <person name="Hamaji T."/>
            <person name="Kawai-Toyooka H."/>
            <person name="Matsuzaki R."/>
            <person name="Takahashi F."/>
            <person name="Nishimura Y."/>
            <person name="Kawachi M."/>
            <person name="Noguchi H."/>
            <person name="Minakuchi Y."/>
            <person name="Umen J.G."/>
            <person name="Toyoda A."/>
            <person name="Nozaki H."/>
        </authorList>
    </citation>
    <scope>NUCLEOTIDE SEQUENCE</scope>
    <source>
        <strain evidence="1">NIES-3785</strain>
    </source>
</reference>
<dbReference type="AlphaFoldDB" id="A0A8J4M0N0"/>
<evidence type="ECO:0000313" key="2">
    <source>
        <dbReference type="Proteomes" id="UP000722791"/>
    </source>
</evidence>